<dbReference type="EMBL" id="JALJOT010000002">
    <property type="protein sequence ID" value="KAK9917663.1"/>
    <property type="molecule type" value="Genomic_DNA"/>
</dbReference>
<dbReference type="CDD" id="cd07727">
    <property type="entry name" value="YmaE-like_MBL-fold"/>
    <property type="match status" value="1"/>
</dbReference>
<evidence type="ECO:0000313" key="2">
    <source>
        <dbReference type="EMBL" id="KAK9917663.1"/>
    </source>
</evidence>
<organism evidence="2 3">
    <name type="scientific">Coccomyxa subellipsoidea</name>
    <dbReference type="NCBI Taxonomy" id="248742"/>
    <lineage>
        <taxon>Eukaryota</taxon>
        <taxon>Viridiplantae</taxon>
        <taxon>Chlorophyta</taxon>
        <taxon>core chlorophytes</taxon>
        <taxon>Trebouxiophyceae</taxon>
        <taxon>Trebouxiophyceae incertae sedis</taxon>
        <taxon>Coccomyxaceae</taxon>
        <taxon>Coccomyxa</taxon>
    </lineage>
</organism>
<gene>
    <name evidence="2" type="ORF">WJX75_006985</name>
</gene>
<feature type="domain" description="Metallo-beta-lactamase" evidence="1">
    <location>
        <begin position="110"/>
        <end position="276"/>
    </location>
</feature>
<comment type="caution">
    <text evidence="2">The sequence shown here is derived from an EMBL/GenBank/DDBJ whole genome shotgun (WGS) entry which is preliminary data.</text>
</comment>
<evidence type="ECO:0000313" key="3">
    <source>
        <dbReference type="Proteomes" id="UP001491310"/>
    </source>
</evidence>
<protein>
    <recommendedName>
        <fullName evidence="1">Metallo-beta-lactamase domain-containing protein</fullName>
    </recommendedName>
</protein>
<dbReference type="SMART" id="SM00849">
    <property type="entry name" value="Lactamase_B"/>
    <property type="match status" value="1"/>
</dbReference>
<name>A0ABR2Z164_9CHLO</name>
<dbReference type="SUPFAM" id="SSF56281">
    <property type="entry name" value="Metallo-hydrolase/oxidoreductase"/>
    <property type="match status" value="1"/>
</dbReference>
<dbReference type="Proteomes" id="UP001491310">
    <property type="component" value="Unassembled WGS sequence"/>
</dbReference>
<dbReference type="InterPro" id="IPR036866">
    <property type="entry name" value="RibonucZ/Hydroxyglut_hydro"/>
</dbReference>
<accession>A0ABR2Z164</accession>
<dbReference type="Pfam" id="PF00753">
    <property type="entry name" value="Lactamase_B"/>
    <property type="match status" value="1"/>
</dbReference>
<keyword evidence="3" id="KW-1185">Reference proteome</keyword>
<dbReference type="Gene3D" id="3.30.70.20">
    <property type="match status" value="1"/>
</dbReference>
<dbReference type="PANTHER" id="PTHR42773">
    <property type="entry name" value="METALLO-BETA-LACTAMASE-RELATED"/>
    <property type="match status" value="1"/>
</dbReference>
<dbReference type="Pfam" id="PF13370">
    <property type="entry name" value="Fer4_13"/>
    <property type="match status" value="1"/>
</dbReference>
<dbReference type="InterPro" id="IPR001279">
    <property type="entry name" value="Metallo-B-lactamas"/>
</dbReference>
<dbReference type="PANTHER" id="PTHR42773:SF1">
    <property type="entry name" value="METALLO-BETA-LACTAMASE FAMILY PROTEIN"/>
    <property type="match status" value="1"/>
</dbReference>
<sequence length="302" mass="33969">MQKNSVRQPRPENVKGEFYVDHTCIDCDTCRWIAPDFYGRVGSKSAMTAQPQTDEERILSFQALLSCPTYSIHSSGSKADLKAAVDRYPEPVKGAEGVYYCGYNSEKSYGGSAWLVVREGGNVMIDSPRFDPKLVKRVKALGGVKYIFLTHRDDVADHAMWAEEFGAQRIIHASECNSQQGTDKCEIKLEGEGPWNFPGGADDLEIIHTPGHTFGHCVLLHKPSQALFSGDHLAFSRDPPGQLRIFKDYNWYSVPKQVDSVRILLNYDFLYVLPGHGRPRRMRDAAHRLQLINDLLEHEGAL</sequence>
<dbReference type="Gene3D" id="3.60.15.10">
    <property type="entry name" value="Ribonuclease Z/Hydroxyacylglutathione hydrolase-like"/>
    <property type="match status" value="1"/>
</dbReference>
<proteinExistence type="predicted"/>
<reference evidence="2 3" key="1">
    <citation type="journal article" date="2024" name="Nat. Commun.">
        <title>Phylogenomics reveals the evolutionary origins of lichenization in chlorophyte algae.</title>
        <authorList>
            <person name="Puginier C."/>
            <person name="Libourel C."/>
            <person name="Otte J."/>
            <person name="Skaloud P."/>
            <person name="Haon M."/>
            <person name="Grisel S."/>
            <person name="Petersen M."/>
            <person name="Berrin J.G."/>
            <person name="Delaux P.M."/>
            <person name="Dal Grande F."/>
            <person name="Keller J."/>
        </authorList>
    </citation>
    <scope>NUCLEOTIDE SEQUENCE [LARGE SCALE GENOMIC DNA]</scope>
    <source>
        <strain evidence="2 3">SAG 216-7</strain>
    </source>
</reference>
<evidence type="ECO:0000259" key="1">
    <source>
        <dbReference type="SMART" id="SM00849"/>
    </source>
</evidence>